<evidence type="ECO:0000313" key="3">
    <source>
        <dbReference type="Proteomes" id="UP001362899"/>
    </source>
</evidence>
<accession>A0AAV5RQB4</accession>
<organism evidence="2 3">
    <name type="scientific">Starmerella bacillaris</name>
    <name type="common">Yeast</name>
    <name type="synonym">Candida zemplinina</name>
    <dbReference type="NCBI Taxonomy" id="1247836"/>
    <lineage>
        <taxon>Eukaryota</taxon>
        <taxon>Fungi</taxon>
        <taxon>Dikarya</taxon>
        <taxon>Ascomycota</taxon>
        <taxon>Saccharomycotina</taxon>
        <taxon>Dipodascomycetes</taxon>
        <taxon>Dipodascales</taxon>
        <taxon>Trichomonascaceae</taxon>
        <taxon>Starmerella</taxon>
    </lineage>
</organism>
<dbReference type="GO" id="GO:0032955">
    <property type="term" value="P:regulation of division septum assembly"/>
    <property type="evidence" value="ECO:0007669"/>
    <property type="project" value="TreeGrafter"/>
</dbReference>
<evidence type="ECO:0000313" key="2">
    <source>
        <dbReference type="EMBL" id="GMM52903.1"/>
    </source>
</evidence>
<dbReference type="InterPro" id="IPR051492">
    <property type="entry name" value="Dynamin-Rho_GEF"/>
</dbReference>
<dbReference type="GO" id="GO:0005085">
    <property type="term" value="F:guanyl-nucleotide exchange factor activity"/>
    <property type="evidence" value="ECO:0007669"/>
    <property type="project" value="InterPro"/>
</dbReference>
<dbReference type="GO" id="GO:0005737">
    <property type="term" value="C:cytoplasm"/>
    <property type="evidence" value="ECO:0007669"/>
    <property type="project" value="TreeGrafter"/>
</dbReference>
<dbReference type="PANTHER" id="PTHR22834:SF20">
    <property type="entry name" value="SH3 DOMAIN-CONTAINING PROTEIN"/>
    <property type="match status" value="1"/>
</dbReference>
<keyword evidence="3" id="KW-1185">Reference proteome</keyword>
<dbReference type="Gene3D" id="1.20.900.10">
    <property type="entry name" value="Dbl homology (DH) domain"/>
    <property type="match status" value="1"/>
</dbReference>
<proteinExistence type="predicted"/>
<sequence length="309" mass="35472">MEKVGAEDEEFFFDDDHKPARCDSLLRNPQLLKRRSVDAVRALCDSTTIIYQPVWNQYLKRIIQKQNIIRELYYTEWQFAQDMAVVVRIYLCASASLNLSATQINRLFSNVTHILDISLGILEILKRYIPKRMLEGYGAIASEDVIADDELRIGHALCLAFNGEFYREYETYICGSGAQLDLFSQLTKDNYKPTHQREKSLSKSRIGRRSILLHLQPSQPILQPAPVDKGKVTAWLVQCGKRSKKFTTAFSFESLLLKPVQRIGKYPLFLKTIISCTEEEHIDMPSLDTALTRCTHYLDKINSNIGTRA</sequence>
<dbReference type="AlphaFoldDB" id="A0AAV5RQB4"/>
<name>A0AAV5RQB4_STABA</name>
<feature type="domain" description="DH" evidence="1">
    <location>
        <begin position="64"/>
        <end position="304"/>
    </location>
</feature>
<reference evidence="2 3" key="1">
    <citation type="journal article" date="2023" name="Elife">
        <title>Identification of key yeast species and microbe-microbe interactions impacting larval growth of Drosophila in the wild.</title>
        <authorList>
            <person name="Mure A."/>
            <person name="Sugiura Y."/>
            <person name="Maeda R."/>
            <person name="Honda K."/>
            <person name="Sakurai N."/>
            <person name="Takahashi Y."/>
            <person name="Watada M."/>
            <person name="Katoh T."/>
            <person name="Gotoh A."/>
            <person name="Gotoh Y."/>
            <person name="Taniguchi I."/>
            <person name="Nakamura K."/>
            <person name="Hayashi T."/>
            <person name="Katayama T."/>
            <person name="Uemura T."/>
            <person name="Hattori Y."/>
        </authorList>
    </citation>
    <scope>NUCLEOTIDE SEQUENCE [LARGE SCALE GENOMIC DNA]</scope>
    <source>
        <strain evidence="2 3">SB-73</strain>
    </source>
</reference>
<dbReference type="Pfam" id="PF00621">
    <property type="entry name" value="RhoGEF"/>
    <property type="match status" value="1"/>
</dbReference>
<dbReference type="SUPFAM" id="SSF48065">
    <property type="entry name" value="DBL homology domain (DH-domain)"/>
    <property type="match status" value="1"/>
</dbReference>
<dbReference type="EMBL" id="BTGC01000008">
    <property type="protein sequence ID" value="GMM52903.1"/>
    <property type="molecule type" value="Genomic_DNA"/>
</dbReference>
<dbReference type="InterPro" id="IPR000219">
    <property type="entry name" value="DH_dom"/>
</dbReference>
<protein>
    <recommendedName>
        <fullName evidence="1">DH domain-containing protein</fullName>
    </recommendedName>
</protein>
<dbReference type="Proteomes" id="UP001362899">
    <property type="component" value="Unassembled WGS sequence"/>
</dbReference>
<comment type="caution">
    <text evidence="2">The sequence shown here is derived from an EMBL/GenBank/DDBJ whole genome shotgun (WGS) entry which is preliminary data.</text>
</comment>
<dbReference type="GO" id="GO:0031991">
    <property type="term" value="P:regulation of actomyosin contractile ring contraction"/>
    <property type="evidence" value="ECO:0007669"/>
    <property type="project" value="TreeGrafter"/>
</dbReference>
<gene>
    <name evidence="2" type="ORF">DASB73_038660</name>
</gene>
<dbReference type="PROSITE" id="PS50010">
    <property type="entry name" value="DH_2"/>
    <property type="match status" value="1"/>
</dbReference>
<dbReference type="InterPro" id="IPR035899">
    <property type="entry name" value="DBL_dom_sf"/>
</dbReference>
<dbReference type="PANTHER" id="PTHR22834">
    <property type="entry name" value="NUCLEAR FUSION PROTEIN FUS2"/>
    <property type="match status" value="1"/>
</dbReference>
<evidence type="ECO:0000259" key="1">
    <source>
        <dbReference type="PROSITE" id="PS50010"/>
    </source>
</evidence>
<dbReference type="SMART" id="SM00325">
    <property type="entry name" value="RhoGEF"/>
    <property type="match status" value="1"/>
</dbReference>